<dbReference type="SMART" id="SM00382">
    <property type="entry name" value="AAA"/>
    <property type="match status" value="2"/>
</dbReference>
<dbReference type="Pfam" id="PF00005">
    <property type="entry name" value="ABC_tran"/>
    <property type="match status" value="2"/>
</dbReference>
<keyword evidence="3" id="KW-0813">Transport</keyword>
<dbReference type="InterPro" id="IPR027417">
    <property type="entry name" value="P-loop_NTPase"/>
</dbReference>
<dbReference type="InterPro" id="IPR011527">
    <property type="entry name" value="ABC1_TM_dom"/>
</dbReference>
<feature type="transmembrane region" description="Helical" evidence="9">
    <location>
        <begin position="159"/>
        <end position="177"/>
    </location>
</feature>
<dbReference type="InterPro" id="IPR003593">
    <property type="entry name" value="AAA+_ATPase"/>
</dbReference>
<dbReference type="Gene3D" id="1.20.1560.10">
    <property type="entry name" value="ABC transporter type 1, transmembrane domain"/>
    <property type="match status" value="2"/>
</dbReference>
<dbReference type="RefSeq" id="XP_056052706.1">
    <property type="nucleotide sequence ID" value="XM_056200902.1"/>
</dbReference>
<dbReference type="PROSITE" id="PS50929">
    <property type="entry name" value="ABC_TM1F"/>
    <property type="match status" value="1"/>
</dbReference>
<dbReference type="EMBL" id="JAJHUN010000009">
    <property type="protein sequence ID" value="KAJ4150992.1"/>
    <property type="molecule type" value="Genomic_DNA"/>
</dbReference>
<protein>
    <recommendedName>
        <fullName evidence="14">ABC transporter</fullName>
    </recommendedName>
</protein>
<dbReference type="GO" id="GO:0016887">
    <property type="term" value="F:ATP hydrolysis activity"/>
    <property type="evidence" value="ECO:0007669"/>
    <property type="project" value="InterPro"/>
</dbReference>
<feature type="transmembrane region" description="Helical" evidence="9">
    <location>
        <begin position="12"/>
        <end position="33"/>
    </location>
</feature>
<feature type="transmembrane region" description="Helical" evidence="9">
    <location>
        <begin position="960"/>
        <end position="978"/>
    </location>
</feature>
<gene>
    <name evidence="12" type="ORF">LMH87_011714</name>
</gene>
<dbReference type="Pfam" id="PF00664">
    <property type="entry name" value="ABC_membrane"/>
    <property type="match status" value="2"/>
</dbReference>
<evidence type="ECO:0000256" key="3">
    <source>
        <dbReference type="ARBA" id="ARBA00022448"/>
    </source>
</evidence>
<evidence type="ECO:0000256" key="7">
    <source>
        <dbReference type="ARBA" id="ARBA00022989"/>
    </source>
</evidence>
<comment type="subcellular location">
    <subcellularLocation>
        <location evidence="1">Membrane</location>
        <topology evidence="1">Multi-pass membrane protein</topology>
    </subcellularLocation>
</comment>
<feature type="transmembrane region" description="Helical" evidence="9">
    <location>
        <begin position="934"/>
        <end position="954"/>
    </location>
</feature>
<evidence type="ECO:0000256" key="5">
    <source>
        <dbReference type="ARBA" id="ARBA00022741"/>
    </source>
</evidence>
<dbReference type="PANTHER" id="PTHR24223">
    <property type="entry name" value="ATP-BINDING CASSETTE SUB-FAMILY C"/>
    <property type="match status" value="1"/>
</dbReference>
<dbReference type="InterPro" id="IPR036640">
    <property type="entry name" value="ABC1_TM_sf"/>
</dbReference>
<keyword evidence="6" id="KW-0067">ATP-binding</keyword>
<dbReference type="InterPro" id="IPR017871">
    <property type="entry name" value="ABC_transporter-like_CS"/>
</dbReference>
<sequence length="1385" mass="149162">MDLCPHQLAASAPPAVIGGVALFFVSVLTLCSVRPVYRRSHRSEIPYRDQDGSATAESEKKALTAGRNASGCALLVSSVGLAASANGGLKGLPRLRESGFGREALDFILLVLISIQVASTYSAKACSERYRLARATVLSSAIALICAVSAASTKETGPHELAKFGLLAMLAIILSCVPKKPKIYLQNTAVVNRNGASLLSWITFSYGFLHQKSTARLPTELSLDNVPAVDSSFRTETLRKRFGDVRAGDRIWLRLLRFCQGPLLLQWSFVLLKAIAEFGSRYALFNLLQGMENNDAPGSNSELWKWVGVMLLGMLSGAVADSWLYWVTSGVLHATVVSALDALVIGKMMRREDMNDSNEKSDKSSSSGEMFRDTWSIARAVLDDYHFPLAALKILLDITYLCRLLSVRSLLIGSLFPVATTLLSKRLAQQHQALQRGQVASQRKNTSSLIEMLQTLHHIRLSSLEHLWNRKLLNSIADMQHHRWETTIALEKLNFFSNLGPILLASVAISVHTIESGQLSPAVAFTALSFFSNLQGIFAELPAKAATLHKSWISLQGLQKFVNYPDQIKSAVVTDKVILEAASLAWPGQTGSDKKASFELTSVDLCFPKSELSVIVGPVGSGKSLLLSALLDEASITAGRLGRPSVGEAVQDGLVPGSTAYVAQPPWIDNCSIRDNIVFGFSFNQERYDRALQACALIQDLESLADGDTTIAGAGGSSLSGGQKWRVALARAFYSPAELLILEDVLGAVDTPIANWICRHALAGDVATGRTIILATHRPEFCIEAARYVVTVKDGTAVGKSQVPDLSKIKFSATVSSDAHTTKAEETAAKPPMYPAYDFTWPVLLLRSESSQSTAALWNVSLYLLISIVNVVALTSQALVFATAGMAASRSIYESLIQSVLTATLSWIDSTPFGQLYQIIDTDMHVIDNLIAPAFNGILGTLINLGTIIAVSLYSNRFTAISAVTILAVYAYIGPKMIQSGGRLRPLLGPASHPVDDHTNAMIIGRATIRAFGRTPLFMERYCGLADNFSKVGIHIQIGNCWTLIRSGALGCAFVVTTAAAMVYNNVDAATAGFTITLALQMKGTLSKLLNQVSAIRMGITAADRVIALTEVPTETDTGRRVADWPSRGTVEIKGVTMKYGPDLPPALKDVSLCAPSRQRIGIVGRTGAGKSSLTNALLRFVPVTDGQIFIDGVEVAEASLHQLRSSVRLIPQDPVLFSGTLRANIDPFAEKTDEQVQSVLERVRLARAKPTQPSEKAPALGLDTNIESGGTNLSHGQRQLVCLARAILAQCRVLVLDEATSGMDEATDSAIQKIIAEEFCDATVIVVAHKLLTVAGFDKIVVMSQGQVFESGSPAELLENKGMFWDMVACSGEQAKIEAAARKV</sequence>
<dbReference type="GO" id="GO:0005524">
    <property type="term" value="F:ATP binding"/>
    <property type="evidence" value="ECO:0007669"/>
    <property type="project" value="UniProtKB-KW"/>
</dbReference>
<dbReference type="InterPro" id="IPR050173">
    <property type="entry name" value="ABC_transporter_C-like"/>
</dbReference>
<proteinExistence type="inferred from homology"/>
<dbReference type="SUPFAM" id="SSF52540">
    <property type="entry name" value="P-loop containing nucleoside triphosphate hydrolases"/>
    <property type="match status" value="2"/>
</dbReference>
<dbReference type="FunFam" id="3.40.50.300:FF:001354">
    <property type="entry name" value="ATP-binding cassette (ABC) transporter, putative"/>
    <property type="match status" value="1"/>
</dbReference>
<evidence type="ECO:0000256" key="1">
    <source>
        <dbReference type="ARBA" id="ARBA00004141"/>
    </source>
</evidence>
<dbReference type="Proteomes" id="UP001144673">
    <property type="component" value="Chromosome 4"/>
</dbReference>
<accession>A0A9W8QBV0</accession>
<organism evidence="12 13">
    <name type="scientific">Akanthomyces muscarius</name>
    <name type="common">Entomopathogenic fungus</name>
    <name type="synonym">Lecanicillium muscarium</name>
    <dbReference type="NCBI Taxonomy" id="2231603"/>
    <lineage>
        <taxon>Eukaryota</taxon>
        <taxon>Fungi</taxon>
        <taxon>Dikarya</taxon>
        <taxon>Ascomycota</taxon>
        <taxon>Pezizomycotina</taxon>
        <taxon>Sordariomycetes</taxon>
        <taxon>Hypocreomycetidae</taxon>
        <taxon>Hypocreales</taxon>
        <taxon>Cordycipitaceae</taxon>
        <taxon>Akanthomyces</taxon>
    </lineage>
</organism>
<evidence type="ECO:0000313" key="13">
    <source>
        <dbReference type="Proteomes" id="UP001144673"/>
    </source>
</evidence>
<dbReference type="PROSITE" id="PS00211">
    <property type="entry name" value="ABC_TRANSPORTER_1"/>
    <property type="match status" value="1"/>
</dbReference>
<dbReference type="Gene3D" id="3.40.50.300">
    <property type="entry name" value="P-loop containing nucleotide triphosphate hydrolases"/>
    <property type="match status" value="2"/>
</dbReference>
<reference evidence="12" key="1">
    <citation type="journal article" date="2023" name="Access Microbiol">
        <title>De-novo genome assembly for Akanthomyces muscarius, a biocontrol agent of insect agricultural pests.</title>
        <authorList>
            <person name="Erdos Z."/>
            <person name="Studholme D.J."/>
            <person name="Raymond B."/>
            <person name="Sharma M."/>
        </authorList>
    </citation>
    <scope>NUCLEOTIDE SEQUENCE</scope>
    <source>
        <strain evidence="12">Ve6</strain>
    </source>
</reference>
<dbReference type="GeneID" id="80898873"/>
<feature type="transmembrane region" description="Helical" evidence="9">
    <location>
        <begin position="326"/>
        <end position="345"/>
    </location>
</feature>
<keyword evidence="5" id="KW-0547">Nucleotide-binding</keyword>
<evidence type="ECO:0000256" key="8">
    <source>
        <dbReference type="ARBA" id="ARBA00023136"/>
    </source>
</evidence>
<evidence type="ECO:0000259" key="10">
    <source>
        <dbReference type="PROSITE" id="PS50893"/>
    </source>
</evidence>
<feature type="transmembrane region" description="Helical" evidence="9">
    <location>
        <begin position="856"/>
        <end position="882"/>
    </location>
</feature>
<evidence type="ECO:0000259" key="11">
    <source>
        <dbReference type="PROSITE" id="PS50929"/>
    </source>
</evidence>
<dbReference type="CDD" id="cd03244">
    <property type="entry name" value="ABCC_MRP_domain2"/>
    <property type="match status" value="1"/>
</dbReference>
<feature type="domain" description="ABC transporter" evidence="10">
    <location>
        <begin position="1131"/>
        <end position="1371"/>
    </location>
</feature>
<evidence type="ECO:0000256" key="6">
    <source>
        <dbReference type="ARBA" id="ARBA00022840"/>
    </source>
</evidence>
<feature type="transmembrane region" description="Helical" evidence="9">
    <location>
        <begin position="135"/>
        <end position="153"/>
    </location>
</feature>
<dbReference type="KEGG" id="amus:LMH87_011714"/>
<comment type="similarity">
    <text evidence="2">Belongs to the ABC transporter superfamily. ABCC family. Conjugate transporter (TC 3.A.1.208) subfamily.</text>
</comment>
<dbReference type="SUPFAM" id="SSF90123">
    <property type="entry name" value="ABC transporter transmembrane region"/>
    <property type="match status" value="2"/>
</dbReference>
<dbReference type="PANTHER" id="PTHR24223:SF456">
    <property type="entry name" value="MULTIDRUG RESISTANCE-ASSOCIATED PROTEIN LETHAL(2)03659"/>
    <property type="match status" value="1"/>
</dbReference>
<evidence type="ECO:0000313" key="12">
    <source>
        <dbReference type="EMBL" id="KAJ4150992.1"/>
    </source>
</evidence>
<keyword evidence="4 9" id="KW-0812">Transmembrane</keyword>
<dbReference type="InterPro" id="IPR003439">
    <property type="entry name" value="ABC_transporter-like_ATP-bd"/>
</dbReference>
<keyword evidence="7 9" id="KW-1133">Transmembrane helix</keyword>
<evidence type="ECO:0000256" key="2">
    <source>
        <dbReference type="ARBA" id="ARBA00009726"/>
    </source>
</evidence>
<feature type="domain" description="ABC transporter" evidence="10">
    <location>
        <begin position="579"/>
        <end position="819"/>
    </location>
</feature>
<feature type="domain" description="ABC transmembrane type-1" evidence="11">
    <location>
        <begin position="848"/>
        <end position="1098"/>
    </location>
</feature>
<dbReference type="PROSITE" id="PS50893">
    <property type="entry name" value="ABC_TRANSPORTER_2"/>
    <property type="match status" value="2"/>
</dbReference>
<name>A0A9W8QBV0_AKAMU</name>
<dbReference type="GO" id="GO:0140359">
    <property type="term" value="F:ABC-type transporter activity"/>
    <property type="evidence" value="ECO:0007669"/>
    <property type="project" value="InterPro"/>
</dbReference>
<keyword evidence="13" id="KW-1185">Reference proteome</keyword>
<dbReference type="GO" id="GO:0016020">
    <property type="term" value="C:membrane"/>
    <property type="evidence" value="ECO:0007669"/>
    <property type="project" value="UniProtKB-SubCell"/>
</dbReference>
<keyword evidence="8 9" id="KW-0472">Membrane</keyword>
<evidence type="ECO:0000256" key="9">
    <source>
        <dbReference type="SAM" id="Phobius"/>
    </source>
</evidence>
<evidence type="ECO:0000256" key="4">
    <source>
        <dbReference type="ARBA" id="ARBA00022692"/>
    </source>
</evidence>
<comment type="caution">
    <text evidence="12">The sequence shown here is derived from an EMBL/GenBank/DDBJ whole genome shotgun (WGS) entry which is preliminary data.</text>
</comment>
<evidence type="ECO:0008006" key="14">
    <source>
        <dbReference type="Google" id="ProtNLM"/>
    </source>
</evidence>